<dbReference type="AlphaFoldDB" id="A0A0W0S127"/>
<evidence type="ECO:0000313" key="3">
    <source>
        <dbReference type="Proteomes" id="UP000054742"/>
    </source>
</evidence>
<gene>
    <name evidence="2" type="primary">phaR</name>
    <name evidence="2" type="ORF">Lbru_2904</name>
</gene>
<sequence>MARLIKKYKNRRLYDTEKSQYITVEELQRYVVEGVPFKVEDSTTGKDITNATLLQIFVEMESGATQFLSPEILRQLITFANHPMSQSFKTMLEQMFANMQKLLQTNPYLNDYKKATSFWDQQVQQLLKQWQGFFDR</sequence>
<dbReference type="EMBL" id="LNXV01000036">
    <property type="protein sequence ID" value="KTC76797.1"/>
    <property type="molecule type" value="Genomic_DNA"/>
</dbReference>
<evidence type="ECO:0000313" key="2">
    <source>
        <dbReference type="EMBL" id="KTC76797.1"/>
    </source>
</evidence>
<reference evidence="2 3" key="1">
    <citation type="submission" date="2015-11" db="EMBL/GenBank/DDBJ databases">
        <title>Genomic analysis of 38 Legionella species identifies large and diverse effector repertoires.</title>
        <authorList>
            <person name="Burstein D."/>
            <person name="Amaro F."/>
            <person name="Zusman T."/>
            <person name="Lifshitz Z."/>
            <person name="Cohen O."/>
            <person name="Gilbert J.A."/>
            <person name="Pupko T."/>
            <person name="Shuman H.A."/>
            <person name="Segal G."/>
        </authorList>
    </citation>
    <scope>NUCLEOTIDE SEQUENCE [LARGE SCALE GENOMIC DNA]</scope>
    <source>
        <strain evidence="2 3">ATCC 43878</strain>
    </source>
</reference>
<name>A0A0W0S127_9GAMM</name>
<dbReference type="RefSeq" id="WP_058442870.1">
    <property type="nucleotide sequence ID" value="NZ_CAAAHU010000012.1"/>
</dbReference>
<dbReference type="STRING" id="29422.Lbru_2904"/>
<accession>A0A0W0S127</accession>
<dbReference type="PATRIC" id="fig|29422.6.peg.3079"/>
<proteinExistence type="predicted"/>
<dbReference type="Proteomes" id="UP000054742">
    <property type="component" value="Unassembled WGS sequence"/>
</dbReference>
<dbReference type="OrthoDB" id="9795345at2"/>
<dbReference type="Pfam" id="PF07879">
    <property type="entry name" value="PHB_acc_N"/>
    <property type="match status" value="1"/>
</dbReference>
<keyword evidence="3" id="KW-1185">Reference proteome</keyword>
<feature type="domain" description="PHA accumulation regulator DNA-binding N-terminal" evidence="1">
    <location>
        <begin position="4"/>
        <end position="62"/>
    </location>
</feature>
<protein>
    <submittedName>
        <fullName evidence="2">Polyhydroxyalkanoate synthesis repressor PhaR</fullName>
    </submittedName>
</protein>
<comment type="caution">
    <text evidence="2">The sequence shown here is derived from an EMBL/GenBank/DDBJ whole genome shotgun (WGS) entry which is preliminary data.</text>
</comment>
<evidence type="ECO:0000259" key="1">
    <source>
        <dbReference type="Pfam" id="PF07879"/>
    </source>
</evidence>
<organism evidence="2 3">
    <name type="scientific">Legionella brunensis</name>
    <dbReference type="NCBI Taxonomy" id="29422"/>
    <lineage>
        <taxon>Bacteria</taxon>
        <taxon>Pseudomonadati</taxon>
        <taxon>Pseudomonadota</taxon>
        <taxon>Gammaproteobacteria</taxon>
        <taxon>Legionellales</taxon>
        <taxon>Legionellaceae</taxon>
        <taxon>Legionella</taxon>
    </lineage>
</organism>
<dbReference type="InterPro" id="IPR012909">
    <property type="entry name" value="PHA_DNA-bd_N"/>
</dbReference>